<gene>
    <name evidence="10" type="primary">LOC106478434</name>
</gene>
<dbReference type="InterPro" id="IPR036028">
    <property type="entry name" value="SH3-like_dom_sf"/>
</dbReference>
<evidence type="ECO:0000259" key="7">
    <source>
        <dbReference type="PROSITE" id="PS50003"/>
    </source>
</evidence>
<dbReference type="Pfam" id="PF00169">
    <property type="entry name" value="PH"/>
    <property type="match status" value="1"/>
</dbReference>
<dbReference type="Gene3D" id="1.20.900.10">
    <property type="entry name" value="Dbl homology (DH) domain"/>
    <property type="match status" value="1"/>
</dbReference>
<evidence type="ECO:0000256" key="1">
    <source>
        <dbReference type="ARBA" id="ARBA00004510"/>
    </source>
</evidence>
<evidence type="ECO:0000259" key="8">
    <source>
        <dbReference type="PROSITE" id="PS50010"/>
    </source>
</evidence>
<dbReference type="PROSITE" id="PS50003">
    <property type="entry name" value="PH_DOMAIN"/>
    <property type="match status" value="1"/>
</dbReference>
<comment type="subcellular location">
    <subcellularLocation>
        <location evidence="1">Cell projection</location>
        <location evidence="1">Lamellipodium</location>
    </subcellularLocation>
</comment>
<dbReference type="GeneID" id="106478434"/>
<keyword evidence="9" id="KW-1185">Reference proteome</keyword>
<dbReference type="InterPro" id="IPR001849">
    <property type="entry name" value="PH_domain"/>
</dbReference>
<sequence>MASDGGPYLVKAVYNFKGSNNDELNFIKGDIITVTQIVEGGWWEGTLKGVTGWFPSNYVREYKPDSSRNSKRPVSKYTDFALSVRQENFGRYREVVFKDIVDSETNHVRELQNLMKQFLQPLQTSDILNEKEFATLLGNLDEIVDCHGTLLDELESLKEKNTKDQRIGGVFMHSAAHLKVVHLNYCANHPKAVTVIEKHKAEKNRKGAFESHVDRGDAQRAISVYKEIADSCLAMRRQKKMELEVLLGNIRGWKEDVNKLGEIINMGPVIIVTETQERKDRYFVLFPRTLVMLSVSSRMSAFNYEGKIPLSGIDVNKLEASDGFQNAFIITGKMIQRIVVVCHSGDSLEHWVQLLQQQLSVCQLPDGVAIPRNSSRGPHTHSSPSHISQLHITISQGQACHSLPSQPPPLPHQGAGSSCTGTTTVNDIKVTPTTASQSVSGVGRVWKMWSLKPHPPMRPCLGLSAKDEVILRRAKAGRKEKIEEDKNYEGDMKILQVIEAYCTSAKARYTVNSVDLRHLMALHSQGGWVNGQDSDDYVLLDSPQVLIAEEEKIIVEETNGTTTVVEEKSLVDTVYALKDQVKELKAETSALSKGLEEERKARKKLEMLLRKHHFVGREELFTGVLED</sequence>
<dbReference type="CDD" id="cd11877">
    <property type="entry name" value="SH3_PIX"/>
    <property type="match status" value="1"/>
</dbReference>
<dbReference type="Gene3D" id="1.20.5.390">
    <property type="entry name" value="L1 transposable element, trimerization domain"/>
    <property type="match status" value="1"/>
</dbReference>
<evidence type="ECO:0000313" key="10">
    <source>
        <dbReference type="RefSeq" id="XP_022237738.1"/>
    </source>
</evidence>
<dbReference type="PANTHER" id="PTHR46026">
    <property type="entry name" value="RHO-TYPE GUANINE NUCLEOTIDE EXCHANGE FACTOR, ISOFORM F"/>
    <property type="match status" value="1"/>
</dbReference>
<keyword evidence="2 5" id="KW-0728">SH3 domain</keyword>
<accession>A0ABM1S283</accession>
<evidence type="ECO:0000256" key="5">
    <source>
        <dbReference type="PROSITE-ProRule" id="PRU00192"/>
    </source>
</evidence>
<dbReference type="InterPro" id="IPR032409">
    <property type="entry name" value="GEF6/7_CC"/>
</dbReference>
<dbReference type="Pfam" id="PF16523">
    <property type="entry name" value="betaPIX_CC"/>
    <property type="match status" value="1"/>
</dbReference>
<feature type="domain" description="SH3" evidence="6">
    <location>
        <begin position="5"/>
        <end position="64"/>
    </location>
</feature>
<dbReference type="InterPro" id="IPR011993">
    <property type="entry name" value="PH-like_dom_sf"/>
</dbReference>
<evidence type="ECO:0000256" key="2">
    <source>
        <dbReference type="ARBA" id="ARBA00022443"/>
    </source>
</evidence>
<dbReference type="SUPFAM" id="SSF50729">
    <property type="entry name" value="PH domain-like"/>
    <property type="match status" value="1"/>
</dbReference>
<dbReference type="Pfam" id="PF14604">
    <property type="entry name" value="SH3_9"/>
    <property type="match status" value="1"/>
</dbReference>
<protein>
    <submittedName>
        <fullName evidence="10">Rho guanine nucleotide exchange factor 7-like</fullName>
    </submittedName>
</protein>
<dbReference type="Gene3D" id="2.30.30.40">
    <property type="entry name" value="SH3 Domains"/>
    <property type="match status" value="1"/>
</dbReference>
<dbReference type="PANTHER" id="PTHR46026:SF1">
    <property type="entry name" value="RHO-TYPE GUANINE NUCLEOTIDE EXCHANGE FACTOR, ISOFORM F"/>
    <property type="match status" value="1"/>
</dbReference>
<dbReference type="SMART" id="SM00233">
    <property type="entry name" value="PH"/>
    <property type="match status" value="1"/>
</dbReference>
<dbReference type="Gene3D" id="2.30.29.30">
    <property type="entry name" value="Pleckstrin-homology domain (PH domain)/Phosphotyrosine-binding domain (PTB)"/>
    <property type="match status" value="1"/>
</dbReference>
<feature type="domain" description="DH" evidence="8">
    <location>
        <begin position="92"/>
        <end position="250"/>
    </location>
</feature>
<feature type="domain" description="PH" evidence="7">
    <location>
        <begin position="256"/>
        <end position="360"/>
    </location>
</feature>
<dbReference type="Proteomes" id="UP000694941">
    <property type="component" value="Unplaced"/>
</dbReference>
<proteinExistence type="predicted"/>
<evidence type="ECO:0000313" key="9">
    <source>
        <dbReference type="Proteomes" id="UP000694941"/>
    </source>
</evidence>
<evidence type="ECO:0000259" key="6">
    <source>
        <dbReference type="PROSITE" id="PS50002"/>
    </source>
</evidence>
<dbReference type="SUPFAM" id="SSF50044">
    <property type="entry name" value="SH3-domain"/>
    <property type="match status" value="1"/>
</dbReference>
<dbReference type="SUPFAM" id="SSF48065">
    <property type="entry name" value="DBL homology domain (DH-domain)"/>
    <property type="match status" value="1"/>
</dbReference>
<dbReference type="RefSeq" id="XP_022237738.1">
    <property type="nucleotide sequence ID" value="XM_022382030.1"/>
</dbReference>
<dbReference type="CDD" id="cd01225">
    <property type="entry name" value="PH_Cool_Pix"/>
    <property type="match status" value="1"/>
</dbReference>
<dbReference type="InterPro" id="IPR001452">
    <property type="entry name" value="SH3_domain"/>
</dbReference>
<dbReference type="InterPro" id="IPR046376">
    <property type="entry name" value="PH_Cool_Pix"/>
</dbReference>
<dbReference type="PROSITE" id="PS50002">
    <property type="entry name" value="SH3"/>
    <property type="match status" value="1"/>
</dbReference>
<dbReference type="InterPro" id="IPR035899">
    <property type="entry name" value="DBL_dom_sf"/>
</dbReference>
<dbReference type="SMART" id="SM00325">
    <property type="entry name" value="RhoGEF"/>
    <property type="match status" value="1"/>
</dbReference>
<keyword evidence="3" id="KW-0344">Guanine-nucleotide releasing factor</keyword>
<dbReference type="InterPro" id="IPR000219">
    <property type="entry name" value="DH_dom"/>
</dbReference>
<dbReference type="SMART" id="SM00326">
    <property type="entry name" value="SH3"/>
    <property type="match status" value="1"/>
</dbReference>
<reference evidence="10" key="1">
    <citation type="submission" date="2025-08" db="UniProtKB">
        <authorList>
            <consortium name="RefSeq"/>
        </authorList>
    </citation>
    <scope>IDENTIFICATION</scope>
    <source>
        <tissue evidence="10">Muscle</tissue>
    </source>
</reference>
<dbReference type="PRINTS" id="PR00452">
    <property type="entry name" value="SH3DOMAIN"/>
</dbReference>
<organism evidence="9 10">
    <name type="scientific">Limulus polyphemus</name>
    <name type="common">Atlantic horseshoe crab</name>
    <dbReference type="NCBI Taxonomy" id="6850"/>
    <lineage>
        <taxon>Eukaryota</taxon>
        <taxon>Metazoa</taxon>
        <taxon>Ecdysozoa</taxon>
        <taxon>Arthropoda</taxon>
        <taxon>Chelicerata</taxon>
        <taxon>Merostomata</taxon>
        <taxon>Xiphosura</taxon>
        <taxon>Limulidae</taxon>
        <taxon>Limulus</taxon>
    </lineage>
</organism>
<dbReference type="PROSITE" id="PS50010">
    <property type="entry name" value="DH_2"/>
    <property type="match status" value="1"/>
</dbReference>
<evidence type="ECO:0000256" key="3">
    <source>
        <dbReference type="ARBA" id="ARBA00022658"/>
    </source>
</evidence>
<keyword evidence="4" id="KW-0966">Cell projection</keyword>
<dbReference type="CDD" id="cd00160">
    <property type="entry name" value="RhoGEF"/>
    <property type="match status" value="1"/>
</dbReference>
<name>A0ABM1S283_LIMPO</name>
<evidence type="ECO:0000256" key="4">
    <source>
        <dbReference type="ARBA" id="ARBA00023273"/>
    </source>
</evidence>
<dbReference type="Pfam" id="PF00621">
    <property type="entry name" value="RhoGEF"/>
    <property type="match status" value="1"/>
</dbReference>